<dbReference type="Gene3D" id="1.10.220.160">
    <property type="match status" value="1"/>
</dbReference>
<dbReference type="KEGG" id="atr:18434616"/>
<gene>
    <name evidence="2" type="ORF">AMTR_s00016p00255770</name>
</gene>
<dbReference type="AlphaFoldDB" id="W1PFK2"/>
<organism evidence="2 3">
    <name type="scientific">Amborella trichopoda</name>
    <dbReference type="NCBI Taxonomy" id="13333"/>
    <lineage>
        <taxon>Eukaryota</taxon>
        <taxon>Viridiplantae</taxon>
        <taxon>Streptophyta</taxon>
        <taxon>Embryophyta</taxon>
        <taxon>Tracheophyta</taxon>
        <taxon>Spermatophyta</taxon>
        <taxon>Magnoliopsida</taxon>
        <taxon>Amborellales</taxon>
        <taxon>Amborellaceae</taxon>
        <taxon>Amborella</taxon>
    </lineage>
</organism>
<dbReference type="eggNOG" id="KOG2084">
    <property type="taxonomic scope" value="Eukaryota"/>
</dbReference>
<sequence>MASDTPEPLVQLADISGRGRALIASKAIFAGQILLQDTPILLYPAAPHKNLSSSFCSHCFRSLPIPNPNSATLCCPSCSNFALFCSPECHSIALASSHSQWVCKALGLLRSSNPSSELQTQANFLLGAYNLAEISPDDFNMLLSLQGEGTLDGETQMLHSFISAVMAEFPLKSFSRFSVELTAALLARDKRNAFGLMENSKECGERMVRAYGIYPRASFFNHDCLPNACRFDYIDKPGDGNNDIIIRALHDIAEGKEICLSYFPVNWKFADRQKRLLEDYGFVCECDRCIVEKTWREDDEEEDEKMALENEEEEQEFPHAYFFVRYLCPNEECGGTVAPLPPSQGTPSNIMECNVCGQLRTEEEFNRDEDEDDMVDD</sequence>
<feature type="domain" description="SET" evidence="1">
    <location>
        <begin position="8"/>
        <end position="263"/>
    </location>
</feature>
<proteinExistence type="predicted"/>
<dbReference type="OMA" id="VIRMIHD"/>
<accession>W1PFK2</accession>
<dbReference type="CDD" id="cd20071">
    <property type="entry name" value="SET_SMYD"/>
    <property type="match status" value="1"/>
</dbReference>
<dbReference type="Gramene" id="ERN06421">
    <property type="protein sequence ID" value="ERN06421"/>
    <property type="gene ID" value="AMTR_s00016p00255770"/>
</dbReference>
<dbReference type="Pfam" id="PF00856">
    <property type="entry name" value="SET"/>
    <property type="match status" value="1"/>
</dbReference>
<protein>
    <recommendedName>
        <fullName evidence="1">SET domain-containing protein</fullName>
    </recommendedName>
</protein>
<evidence type="ECO:0000313" key="2">
    <source>
        <dbReference type="EMBL" id="ERN06421.1"/>
    </source>
</evidence>
<keyword evidence="3" id="KW-1185">Reference proteome</keyword>
<dbReference type="PANTHER" id="PTHR47420:SF3">
    <property type="entry name" value="HISTONE-LYSINE N-METHYLTRANSFERASE ASHR2"/>
    <property type="match status" value="1"/>
</dbReference>
<dbReference type="Gene3D" id="2.170.270.10">
    <property type="entry name" value="SET domain"/>
    <property type="match status" value="1"/>
</dbReference>
<evidence type="ECO:0000259" key="1">
    <source>
        <dbReference type="PROSITE" id="PS50280"/>
    </source>
</evidence>
<dbReference type="EMBL" id="KI393908">
    <property type="protein sequence ID" value="ERN06421.1"/>
    <property type="molecule type" value="Genomic_DNA"/>
</dbReference>
<dbReference type="PROSITE" id="PS50280">
    <property type="entry name" value="SET"/>
    <property type="match status" value="1"/>
</dbReference>
<dbReference type="SUPFAM" id="SSF82199">
    <property type="entry name" value="SET domain"/>
    <property type="match status" value="1"/>
</dbReference>
<evidence type="ECO:0000313" key="3">
    <source>
        <dbReference type="Proteomes" id="UP000017836"/>
    </source>
</evidence>
<dbReference type="OrthoDB" id="265717at2759"/>
<reference evidence="3" key="1">
    <citation type="journal article" date="2013" name="Science">
        <title>The Amborella genome and the evolution of flowering plants.</title>
        <authorList>
            <consortium name="Amborella Genome Project"/>
        </authorList>
    </citation>
    <scope>NUCLEOTIDE SEQUENCE [LARGE SCALE GENOMIC DNA]</scope>
</reference>
<dbReference type="InterPro" id="IPR046341">
    <property type="entry name" value="SET_dom_sf"/>
</dbReference>
<dbReference type="Proteomes" id="UP000017836">
    <property type="component" value="Unassembled WGS sequence"/>
</dbReference>
<name>W1PFK2_AMBTC</name>
<dbReference type="Gene3D" id="6.10.140.2220">
    <property type="match status" value="1"/>
</dbReference>
<dbReference type="PANTHER" id="PTHR47420">
    <property type="entry name" value="HISTONE-LYSINE N-METHYLTRANSFERASE ASHR2"/>
    <property type="match status" value="1"/>
</dbReference>
<dbReference type="InterPro" id="IPR044238">
    <property type="entry name" value="ASHR2-like"/>
</dbReference>
<dbReference type="STRING" id="13333.W1PFK2"/>
<dbReference type="SMART" id="SM00317">
    <property type="entry name" value="SET"/>
    <property type="match status" value="1"/>
</dbReference>
<dbReference type="HOGENOM" id="CLU_064842_0_0_1"/>
<dbReference type="InterPro" id="IPR001214">
    <property type="entry name" value="SET_dom"/>
</dbReference>